<comment type="subcellular location">
    <subcellularLocation>
        <location evidence="1">Nucleus</location>
    </subcellularLocation>
</comment>
<evidence type="ECO:0000313" key="7">
    <source>
        <dbReference type="EMBL" id="AES72935.1"/>
    </source>
</evidence>
<reference evidence="7 9" key="1">
    <citation type="journal article" date="2011" name="Nature">
        <title>The Medicago genome provides insight into the evolution of rhizobial symbioses.</title>
        <authorList>
            <person name="Young N.D."/>
            <person name="Debelle F."/>
            <person name="Oldroyd G.E."/>
            <person name="Geurts R."/>
            <person name="Cannon S.B."/>
            <person name="Udvardi M.K."/>
            <person name="Benedito V.A."/>
            <person name="Mayer K.F."/>
            <person name="Gouzy J."/>
            <person name="Schoof H."/>
            <person name="Van de Peer Y."/>
            <person name="Proost S."/>
            <person name="Cook D.R."/>
            <person name="Meyers B.C."/>
            <person name="Spannagl M."/>
            <person name="Cheung F."/>
            <person name="De Mita S."/>
            <person name="Krishnakumar V."/>
            <person name="Gundlach H."/>
            <person name="Zhou S."/>
            <person name="Mudge J."/>
            <person name="Bharti A.K."/>
            <person name="Murray J.D."/>
            <person name="Naoumkina M.A."/>
            <person name="Rosen B."/>
            <person name="Silverstein K.A."/>
            <person name="Tang H."/>
            <person name="Rombauts S."/>
            <person name="Zhao P.X."/>
            <person name="Zhou P."/>
            <person name="Barbe V."/>
            <person name="Bardou P."/>
            <person name="Bechner M."/>
            <person name="Bellec A."/>
            <person name="Berger A."/>
            <person name="Berges H."/>
            <person name="Bidwell S."/>
            <person name="Bisseling T."/>
            <person name="Choisne N."/>
            <person name="Couloux A."/>
            <person name="Denny R."/>
            <person name="Deshpande S."/>
            <person name="Dai X."/>
            <person name="Doyle J.J."/>
            <person name="Dudez A.M."/>
            <person name="Farmer A.D."/>
            <person name="Fouteau S."/>
            <person name="Franken C."/>
            <person name="Gibelin C."/>
            <person name="Gish J."/>
            <person name="Goldstein S."/>
            <person name="Gonzalez A.J."/>
            <person name="Green P.J."/>
            <person name="Hallab A."/>
            <person name="Hartog M."/>
            <person name="Hua A."/>
            <person name="Humphray S.J."/>
            <person name="Jeong D.H."/>
            <person name="Jing Y."/>
            <person name="Jocker A."/>
            <person name="Kenton S.M."/>
            <person name="Kim D.J."/>
            <person name="Klee K."/>
            <person name="Lai H."/>
            <person name="Lang C."/>
            <person name="Lin S."/>
            <person name="Macmil S.L."/>
            <person name="Magdelenat G."/>
            <person name="Matthews L."/>
            <person name="McCorrison J."/>
            <person name="Monaghan E.L."/>
            <person name="Mun J.H."/>
            <person name="Najar F.Z."/>
            <person name="Nicholson C."/>
            <person name="Noirot C."/>
            <person name="O'Bleness M."/>
            <person name="Paule C.R."/>
            <person name="Poulain J."/>
            <person name="Prion F."/>
            <person name="Qin B."/>
            <person name="Qu C."/>
            <person name="Retzel E.F."/>
            <person name="Riddle C."/>
            <person name="Sallet E."/>
            <person name="Samain S."/>
            <person name="Samson N."/>
            <person name="Sanders I."/>
            <person name="Saurat O."/>
            <person name="Scarpelli C."/>
            <person name="Schiex T."/>
            <person name="Segurens B."/>
            <person name="Severin A.J."/>
            <person name="Sherrier D.J."/>
            <person name="Shi R."/>
            <person name="Sims S."/>
            <person name="Singer S.R."/>
            <person name="Sinharoy S."/>
            <person name="Sterck L."/>
            <person name="Viollet A."/>
            <person name="Wang B.B."/>
            <person name="Wang K."/>
            <person name="Wang M."/>
            <person name="Wang X."/>
            <person name="Warfsmann J."/>
            <person name="Weissenbach J."/>
            <person name="White D.D."/>
            <person name="White J.D."/>
            <person name="Wiley G.B."/>
            <person name="Wincker P."/>
            <person name="Xing Y."/>
            <person name="Yang L."/>
            <person name="Yao Z."/>
            <person name="Ying F."/>
            <person name="Zhai J."/>
            <person name="Zhou L."/>
            <person name="Zuber A."/>
            <person name="Denarie J."/>
            <person name="Dixon R.A."/>
            <person name="May G.D."/>
            <person name="Schwartz D.C."/>
            <person name="Rogers J."/>
            <person name="Quetier F."/>
            <person name="Town C.D."/>
            <person name="Roe B.A."/>
        </authorList>
    </citation>
    <scope>NUCLEOTIDE SEQUENCE [LARGE SCALE GENOMIC DNA]</scope>
    <source>
        <strain evidence="7">A17</strain>
        <strain evidence="8 9">cv. Jemalong A17</strain>
    </source>
</reference>
<evidence type="ECO:0000256" key="4">
    <source>
        <dbReference type="ARBA" id="ARBA00023163"/>
    </source>
</evidence>
<dbReference type="EMBL" id="CM001219">
    <property type="protein sequence ID" value="AES72935.1"/>
    <property type="molecule type" value="Genomic_DNA"/>
</dbReference>
<dbReference type="SUPFAM" id="SSF101941">
    <property type="entry name" value="NAC domain"/>
    <property type="match status" value="1"/>
</dbReference>
<evidence type="ECO:0000256" key="2">
    <source>
        <dbReference type="ARBA" id="ARBA00023015"/>
    </source>
</evidence>
<dbReference type="ExpressionAtlas" id="G7JC85">
    <property type="expression patterns" value="differential"/>
</dbReference>
<evidence type="ECO:0000313" key="9">
    <source>
        <dbReference type="Proteomes" id="UP000002051"/>
    </source>
</evidence>
<evidence type="ECO:0000259" key="6">
    <source>
        <dbReference type="PROSITE" id="PS51005"/>
    </source>
</evidence>
<dbReference type="AlphaFoldDB" id="G7JC85"/>
<dbReference type="Proteomes" id="UP000002051">
    <property type="component" value="Chromosome 3"/>
</dbReference>
<keyword evidence="4" id="KW-0804">Transcription</keyword>
<evidence type="ECO:0000313" key="8">
    <source>
        <dbReference type="EnsemblPlants" id="AES72935"/>
    </source>
</evidence>
<feature type="domain" description="NAC" evidence="6">
    <location>
        <begin position="7"/>
        <end position="194"/>
    </location>
</feature>
<evidence type="ECO:0000256" key="5">
    <source>
        <dbReference type="ARBA" id="ARBA00023242"/>
    </source>
</evidence>
<accession>G7JC85</accession>
<protein>
    <submittedName>
        <fullName evidence="7">NAC-like transcription factor</fullName>
    </submittedName>
</protein>
<dbReference type="GO" id="GO:0003677">
    <property type="term" value="F:DNA binding"/>
    <property type="evidence" value="ECO:0007669"/>
    <property type="project" value="UniProtKB-KW"/>
</dbReference>
<dbReference type="PANTHER" id="PTHR31744">
    <property type="entry name" value="PROTEIN CUP-SHAPED COTYLEDON 2-RELATED"/>
    <property type="match status" value="1"/>
</dbReference>
<dbReference type="eggNOG" id="ENOG502QVRF">
    <property type="taxonomic scope" value="Eukaryota"/>
</dbReference>
<dbReference type="PaxDb" id="3880-AES72935"/>
<keyword evidence="2" id="KW-0805">Transcription regulation</keyword>
<dbReference type="PROSITE" id="PS51005">
    <property type="entry name" value="NAC"/>
    <property type="match status" value="1"/>
</dbReference>
<name>G7JC85_MEDTR</name>
<evidence type="ECO:0000256" key="3">
    <source>
        <dbReference type="ARBA" id="ARBA00023125"/>
    </source>
</evidence>
<keyword evidence="3" id="KW-0238">DNA-binding</keyword>
<dbReference type="EnsemblPlants" id="AES72935">
    <property type="protein sequence ID" value="AES72935"/>
    <property type="gene ID" value="MTR_3g096920"/>
</dbReference>
<dbReference type="Pfam" id="PF02365">
    <property type="entry name" value="NAM"/>
    <property type="match status" value="1"/>
</dbReference>
<dbReference type="OMA" id="VQFQMDQ"/>
<sequence>MQGELELPPGFRFHPTDEELVNHYLCRKCAGQSISVPVVKEVDLYKFDPWQLPEMGYHSEKEWYFFSPRDRKYPNGSRPNRAAGSGYWKATGADKPIGKLKPMGIKKALVFYAGKAPKGVKTNWIMHEYRLANVDRSAGKKNNLRVCFVSATTFFSYLNIRFIHLMMYVCGLSDCGLLCNLQLDDWVLCRIYNKKGKIEKFNTSNTPKVQNYYEHEEVEEHEMKPEIQKLGNYQLYMDTSDSVPKLHTDSSSSGGHVVSPDVTCDREVQSEPKWNDLGIQLDDAFDFQLNYLENALSFDIDDDPFGTNQYQMNQLSPLQDMFMYPQKPF</sequence>
<dbReference type="InterPro" id="IPR003441">
    <property type="entry name" value="NAC-dom"/>
</dbReference>
<dbReference type="Gene3D" id="2.170.150.80">
    <property type="entry name" value="NAC domain"/>
    <property type="match status" value="1"/>
</dbReference>
<gene>
    <name evidence="8" type="primary">11424011</name>
    <name evidence="7" type="ordered locus">MTR_3g096920</name>
</gene>
<organism evidence="7 9">
    <name type="scientific">Medicago truncatula</name>
    <name type="common">Barrel medic</name>
    <name type="synonym">Medicago tribuloides</name>
    <dbReference type="NCBI Taxonomy" id="3880"/>
    <lineage>
        <taxon>Eukaryota</taxon>
        <taxon>Viridiplantae</taxon>
        <taxon>Streptophyta</taxon>
        <taxon>Embryophyta</taxon>
        <taxon>Tracheophyta</taxon>
        <taxon>Spermatophyta</taxon>
        <taxon>Magnoliopsida</taxon>
        <taxon>eudicotyledons</taxon>
        <taxon>Gunneridae</taxon>
        <taxon>Pentapetalae</taxon>
        <taxon>rosids</taxon>
        <taxon>fabids</taxon>
        <taxon>Fabales</taxon>
        <taxon>Fabaceae</taxon>
        <taxon>Papilionoideae</taxon>
        <taxon>50 kb inversion clade</taxon>
        <taxon>NPAAA clade</taxon>
        <taxon>Hologalegina</taxon>
        <taxon>IRL clade</taxon>
        <taxon>Trifolieae</taxon>
        <taxon>Medicago</taxon>
    </lineage>
</organism>
<dbReference type="GO" id="GO:0006355">
    <property type="term" value="P:regulation of DNA-templated transcription"/>
    <property type="evidence" value="ECO:0007669"/>
    <property type="project" value="InterPro"/>
</dbReference>
<dbReference type="STRING" id="3880.G7JC85"/>
<reference evidence="7 9" key="2">
    <citation type="journal article" date="2014" name="BMC Genomics">
        <title>An improved genome release (version Mt4.0) for the model legume Medicago truncatula.</title>
        <authorList>
            <person name="Tang H."/>
            <person name="Krishnakumar V."/>
            <person name="Bidwell S."/>
            <person name="Rosen B."/>
            <person name="Chan A."/>
            <person name="Zhou S."/>
            <person name="Gentzbittel L."/>
            <person name="Childs K.L."/>
            <person name="Yandell M."/>
            <person name="Gundlach H."/>
            <person name="Mayer K.F."/>
            <person name="Schwartz D.C."/>
            <person name="Town C.D."/>
        </authorList>
    </citation>
    <scope>GENOME REANNOTATION</scope>
    <source>
        <strain evidence="8 9">cv. Jemalong A17</strain>
    </source>
</reference>
<dbReference type="PANTHER" id="PTHR31744:SF233">
    <property type="entry name" value="NAC DOMAIN-CONTAINING PROTEIN 72-LIKE"/>
    <property type="match status" value="1"/>
</dbReference>
<evidence type="ECO:0000256" key="1">
    <source>
        <dbReference type="ARBA" id="ARBA00004123"/>
    </source>
</evidence>
<dbReference type="InterPro" id="IPR036093">
    <property type="entry name" value="NAC_dom_sf"/>
</dbReference>
<keyword evidence="5" id="KW-0539">Nucleus</keyword>
<dbReference type="GO" id="GO:0005634">
    <property type="term" value="C:nucleus"/>
    <property type="evidence" value="ECO:0007669"/>
    <property type="project" value="UniProtKB-SubCell"/>
</dbReference>
<reference evidence="8" key="3">
    <citation type="submission" date="2015-04" db="UniProtKB">
        <authorList>
            <consortium name="EnsemblPlants"/>
        </authorList>
    </citation>
    <scope>IDENTIFICATION</scope>
    <source>
        <strain evidence="8">cv. Jemalong A17</strain>
    </source>
</reference>
<dbReference type="OrthoDB" id="1921961at2759"/>
<keyword evidence="9" id="KW-1185">Reference proteome</keyword>
<proteinExistence type="predicted"/>